<dbReference type="GO" id="GO:0016226">
    <property type="term" value="P:iron-sulfur cluster assembly"/>
    <property type="evidence" value="ECO:0007669"/>
    <property type="project" value="InterPro"/>
</dbReference>
<gene>
    <name evidence="11" type="ORF">GCM10009304_01980</name>
</gene>
<reference evidence="11" key="1">
    <citation type="journal article" date="2014" name="Int. J. Syst. Evol. Microbiol.">
        <title>Complete genome sequence of Corynebacterium casei LMG S-19264T (=DSM 44701T), isolated from a smear-ripened cheese.</title>
        <authorList>
            <consortium name="US DOE Joint Genome Institute (JGI-PGF)"/>
            <person name="Walter F."/>
            <person name="Albersmeier A."/>
            <person name="Kalinowski J."/>
            <person name="Ruckert C."/>
        </authorList>
    </citation>
    <scope>NUCLEOTIDE SEQUENCE</scope>
    <source>
        <strain evidence="11">JCM 30078</strain>
    </source>
</reference>
<comment type="caution">
    <text evidence="11">The sequence shown here is derived from an EMBL/GenBank/DDBJ whole genome shotgun (WGS) entry which is preliminary data.</text>
</comment>
<dbReference type="PANTHER" id="PTHR42961">
    <property type="entry name" value="IRON-SULFUR PROTEIN NUBPL"/>
    <property type="match status" value="1"/>
</dbReference>
<name>A0A917URP5_9PSED</name>
<dbReference type="GO" id="GO:0005829">
    <property type="term" value="C:cytosol"/>
    <property type="evidence" value="ECO:0007669"/>
    <property type="project" value="TreeGrafter"/>
</dbReference>
<protein>
    <recommendedName>
        <fullName evidence="9">Iron-sulfur cluster carrier protein</fullName>
    </recommendedName>
</protein>
<comment type="similarity">
    <text evidence="1">In the N-terminal section; belongs to the MIP18 family.</text>
</comment>
<comment type="similarity">
    <text evidence="8 9">Belongs to the Mrp/NBP35 ATP-binding proteins family.</text>
</comment>
<feature type="binding site" evidence="9">
    <location>
        <begin position="107"/>
        <end position="114"/>
    </location>
    <ligand>
        <name>ATP</name>
        <dbReference type="ChEBI" id="CHEBI:30616"/>
    </ligand>
</feature>
<feature type="domain" description="MIP18 family-like" evidence="10">
    <location>
        <begin position="6"/>
        <end position="77"/>
    </location>
</feature>
<dbReference type="CDD" id="cd02037">
    <property type="entry name" value="Mrp_NBP35"/>
    <property type="match status" value="1"/>
</dbReference>
<dbReference type="SUPFAM" id="SSF117916">
    <property type="entry name" value="Fe-S cluster assembly (FSCA) domain-like"/>
    <property type="match status" value="1"/>
</dbReference>
<dbReference type="SUPFAM" id="SSF52540">
    <property type="entry name" value="P-loop containing nucleoside triphosphate hydrolases"/>
    <property type="match status" value="1"/>
</dbReference>
<dbReference type="InterPro" id="IPR019591">
    <property type="entry name" value="Mrp/NBP35_ATP-bd"/>
</dbReference>
<dbReference type="RefSeq" id="WP_188981273.1">
    <property type="nucleotide sequence ID" value="NZ_BMPO01000001.1"/>
</dbReference>
<dbReference type="FunFam" id="3.40.50.300:FF:000418">
    <property type="entry name" value="Iron-sulfur cluster carrier protein"/>
    <property type="match status" value="1"/>
</dbReference>
<dbReference type="InterPro" id="IPR002744">
    <property type="entry name" value="MIP18-like"/>
</dbReference>
<dbReference type="GO" id="GO:0016887">
    <property type="term" value="F:ATP hydrolysis activity"/>
    <property type="evidence" value="ECO:0007669"/>
    <property type="project" value="UniProtKB-UniRule"/>
</dbReference>
<dbReference type="PANTHER" id="PTHR42961:SF2">
    <property type="entry name" value="IRON-SULFUR PROTEIN NUBPL"/>
    <property type="match status" value="1"/>
</dbReference>
<accession>A0A917URP5</accession>
<keyword evidence="4 9" id="KW-0547">Nucleotide-binding</keyword>
<evidence type="ECO:0000256" key="5">
    <source>
        <dbReference type="ARBA" id="ARBA00022840"/>
    </source>
</evidence>
<dbReference type="InterPro" id="IPR034904">
    <property type="entry name" value="FSCA_dom_sf"/>
</dbReference>
<evidence type="ECO:0000313" key="11">
    <source>
        <dbReference type="EMBL" id="GGJ79817.1"/>
    </source>
</evidence>
<keyword evidence="12" id="KW-1185">Reference proteome</keyword>
<dbReference type="Pfam" id="PF01883">
    <property type="entry name" value="FeS_assembly_P"/>
    <property type="match status" value="1"/>
</dbReference>
<keyword evidence="5 9" id="KW-0067">ATP-binding</keyword>
<evidence type="ECO:0000259" key="10">
    <source>
        <dbReference type="Pfam" id="PF01883"/>
    </source>
</evidence>
<comment type="similarity">
    <text evidence="2">In the C-terminal section; belongs to the Mrp/NBP35 ATP-binding proteins family.</text>
</comment>
<dbReference type="EMBL" id="BMPO01000001">
    <property type="protein sequence ID" value="GGJ79817.1"/>
    <property type="molecule type" value="Genomic_DNA"/>
</dbReference>
<comment type="function">
    <text evidence="9">Binds and transfers iron-sulfur (Fe-S) clusters to target apoproteins. Can hydrolyze ATP.</text>
</comment>
<dbReference type="HAMAP" id="MF_02040">
    <property type="entry name" value="Mrp_NBP35"/>
    <property type="match status" value="1"/>
</dbReference>
<dbReference type="InterPro" id="IPR044304">
    <property type="entry name" value="NUBPL-like"/>
</dbReference>
<dbReference type="Gene3D" id="3.40.50.300">
    <property type="entry name" value="P-loop containing nucleotide triphosphate hydrolases"/>
    <property type="match status" value="1"/>
</dbReference>
<dbReference type="PROSITE" id="PS01215">
    <property type="entry name" value="MRP"/>
    <property type="match status" value="1"/>
</dbReference>
<evidence type="ECO:0000256" key="8">
    <source>
        <dbReference type="ARBA" id="ARBA00024036"/>
    </source>
</evidence>
<dbReference type="Gene3D" id="3.30.300.130">
    <property type="entry name" value="Fe-S cluster assembly (FSCA)"/>
    <property type="match status" value="1"/>
</dbReference>
<sequence>MSAISRDAVEATLRQYIDPHQGQDLISADCLRAIDINGGQVNVRITLGYAADLFRNGLAQLLQIAIENLEGVERASVLVDCVIEAHKAQDQVPALSNVKNVIAVASGKGGVGKSTTAANLALALAREGAKVGILDADIYGPSLGIMFGLPEGTRPQVKDQKYFIPPVAHGVQVMSMAFLTDDNTPVVWRGPMVSGALLQLVTQTAWNDLDYLVIDMPPGTGDIQLTLAQKVPVAGAVIVTTPQDLALLDAKKGVEMFRKVNIPVLGVVENMAVHICSNCGHAEHLFGEGGGEKLAAQFGVDLLASLPLSMAIRLQADSGKPTVVADTESQIAMIYQETARHVGARIAQAGRHAVAMPNIQISDD</sequence>
<evidence type="ECO:0000256" key="1">
    <source>
        <dbReference type="ARBA" id="ARBA00007352"/>
    </source>
</evidence>
<evidence type="ECO:0000256" key="9">
    <source>
        <dbReference type="HAMAP-Rule" id="MF_02040"/>
    </source>
</evidence>
<keyword evidence="9" id="KW-0378">Hydrolase</keyword>
<evidence type="ECO:0000256" key="2">
    <source>
        <dbReference type="ARBA" id="ARBA00008205"/>
    </source>
</evidence>
<evidence type="ECO:0000256" key="4">
    <source>
        <dbReference type="ARBA" id="ARBA00022741"/>
    </source>
</evidence>
<evidence type="ECO:0000313" key="12">
    <source>
        <dbReference type="Proteomes" id="UP000635983"/>
    </source>
</evidence>
<dbReference type="InterPro" id="IPR027417">
    <property type="entry name" value="P-loop_NTPase"/>
</dbReference>
<dbReference type="NCBIfam" id="NF008669">
    <property type="entry name" value="PRK11670.1"/>
    <property type="match status" value="1"/>
</dbReference>
<dbReference type="GO" id="GO:0140663">
    <property type="term" value="F:ATP-dependent FeS chaperone activity"/>
    <property type="evidence" value="ECO:0007669"/>
    <property type="project" value="InterPro"/>
</dbReference>
<keyword evidence="7 9" id="KW-0411">Iron-sulfur</keyword>
<dbReference type="InterPro" id="IPR000808">
    <property type="entry name" value="Mrp-like_CS"/>
</dbReference>
<dbReference type="Proteomes" id="UP000635983">
    <property type="component" value="Unassembled WGS sequence"/>
</dbReference>
<dbReference type="AlphaFoldDB" id="A0A917URP5"/>
<organism evidence="11 12">
    <name type="scientific">Pseudomonas matsuisoli</name>
    <dbReference type="NCBI Taxonomy" id="1515666"/>
    <lineage>
        <taxon>Bacteria</taxon>
        <taxon>Pseudomonadati</taxon>
        <taxon>Pseudomonadota</taxon>
        <taxon>Gammaproteobacteria</taxon>
        <taxon>Pseudomonadales</taxon>
        <taxon>Pseudomonadaceae</taxon>
        <taxon>Pseudomonas</taxon>
    </lineage>
</organism>
<dbReference type="Pfam" id="PF10609">
    <property type="entry name" value="ParA"/>
    <property type="match status" value="1"/>
</dbReference>
<keyword evidence="6 9" id="KW-0408">Iron</keyword>
<reference evidence="11" key="2">
    <citation type="submission" date="2020-09" db="EMBL/GenBank/DDBJ databases">
        <authorList>
            <person name="Sun Q."/>
            <person name="Ohkuma M."/>
        </authorList>
    </citation>
    <scope>NUCLEOTIDE SEQUENCE</scope>
    <source>
        <strain evidence="11">JCM 30078</strain>
    </source>
</reference>
<dbReference type="GO" id="GO:0051539">
    <property type="term" value="F:4 iron, 4 sulfur cluster binding"/>
    <property type="evidence" value="ECO:0007669"/>
    <property type="project" value="TreeGrafter"/>
</dbReference>
<keyword evidence="3 9" id="KW-0479">Metal-binding</keyword>
<dbReference type="InterPro" id="IPR033756">
    <property type="entry name" value="YlxH/NBP35"/>
</dbReference>
<dbReference type="GO" id="GO:0005524">
    <property type="term" value="F:ATP binding"/>
    <property type="evidence" value="ECO:0007669"/>
    <property type="project" value="UniProtKB-UniRule"/>
</dbReference>
<evidence type="ECO:0000256" key="7">
    <source>
        <dbReference type="ARBA" id="ARBA00023014"/>
    </source>
</evidence>
<evidence type="ECO:0000256" key="6">
    <source>
        <dbReference type="ARBA" id="ARBA00023004"/>
    </source>
</evidence>
<comment type="subunit">
    <text evidence="9">Homodimer.</text>
</comment>
<evidence type="ECO:0000256" key="3">
    <source>
        <dbReference type="ARBA" id="ARBA00022723"/>
    </source>
</evidence>
<proteinExistence type="inferred from homology"/>
<dbReference type="GO" id="GO:0046872">
    <property type="term" value="F:metal ion binding"/>
    <property type="evidence" value="ECO:0007669"/>
    <property type="project" value="UniProtKB-KW"/>
</dbReference>